<dbReference type="AlphaFoldDB" id="A0A1G9M5N6"/>
<organism evidence="2 3">
    <name type="scientific">Romboutsia lituseburensis DSM 797</name>
    <dbReference type="NCBI Taxonomy" id="1121325"/>
    <lineage>
        <taxon>Bacteria</taxon>
        <taxon>Bacillati</taxon>
        <taxon>Bacillota</taxon>
        <taxon>Clostridia</taxon>
        <taxon>Peptostreptococcales</taxon>
        <taxon>Peptostreptococcaceae</taxon>
        <taxon>Romboutsia</taxon>
    </lineage>
</organism>
<evidence type="ECO:0000313" key="2">
    <source>
        <dbReference type="EMBL" id="SDL69526.1"/>
    </source>
</evidence>
<proteinExistence type="predicted"/>
<evidence type="ECO:0000256" key="1">
    <source>
        <dbReference type="SAM" id="MobiDB-lite"/>
    </source>
</evidence>
<dbReference type="STRING" id="1121325.SAMN04515677_10380"/>
<accession>A0A1G9M5N6</accession>
<feature type="region of interest" description="Disordered" evidence="1">
    <location>
        <begin position="84"/>
        <end position="110"/>
    </location>
</feature>
<dbReference type="Proteomes" id="UP000199068">
    <property type="component" value="Unassembled WGS sequence"/>
</dbReference>
<gene>
    <name evidence="2" type="ORF">SAMN04515677_10380</name>
</gene>
<keyword evidence="3" id="KW-1185">Reference proteome</keyword>
<dbReference type="RefSeq" id="WP_092724792.1">
    <property type="nucleotide sequence ID" value="NZ_FNGW01000003.1"/>
</dbReference>
<feature type="compositionally biased region" description="Polar residues" evidence="1">
    <location>
        <begin position="91"/>
        <end position="110"/>
    </location>
</feature>
<reference evidence="2 3" key="1">
    <citation type="submission" date="2016-10" db="EMBL/GenBank/DDBJ databases">
        <authorList>
            <person name="de Groot N.N."/>
        </authorList>
    </citation>
    <scope>NUCLEOTIDE SEQUENCE [LARGE SCALE GENOMIC DNA]</scope>
    <source>
        <strain evidence="2 3">DSM 797</strain>
    </source>
</reference>
<protein>
    <submittedName>
        <fullName evidence="2">Uncharacterized protein</fullName>
    </submittedName>
</protein>
<sequence length="146" mass="16650">MANPLARTIMNNISKKSENKKIEGNLQKTTNGECVKNINEKEKNILRNILYKNKVSLNSLNSIKESKKNINSNIRIQEKSLQKNSIDDLLNKSNNKTNESLSKTKPKIKTQSLKSLNLNSKCEENITKHTSEKQIKKITSLRDLAK</sequence>
<name>A0A1G9M5N6_9FIRM</name>
<evidence type="ECO:0000313" key="3">
    <source>
        <dbReference type="Proteomes" id="UP000199068"/>
    </source>
</evidence>
<dbReference type="EMBL" id="FNGW01000003">
    <property type="protein sequence ID" value="SDL69526.1"/>
    <property type="molecule type" value="Genomic_DNA"/>
</dbReference>